<evidence type="ECO:0000256" key="1">
    <source>
        <dbReference type="SAM" id="MobiDB-lite"/>
    </source>
</evidence>
<name>A0ABN9R6Q9_9DINO</name>
<protein>
    <submittedName>
        <fullName evidence="2">Uncharacterized protein</fullName>
    </submittedName>
</protein>
<evidence type="ECO:0000313" key="2">
    <source>
        <dbReference type="EMBL" id="CAK0814533.1"/>
    </source>
</evidence>
<organism evidence="2 3">
    <name type="scientific">Prorocentrum cordatum</name>
    <dbReference type="NCBI Taxonomy" id="2364126"/>
    <lineage>
        <taxon>Eukaryota</taxon>
        <taxon>Sar</taxon>
        <taxon>Alveolata</taxon>
        <taxon>Dinophyceae</taxon>
        <taxon>Prorocentrales</taxon>
        <taxon>Prorocentraceae</taxon>
        <taxon>Prorocentrum</taxon>
    </lineage>
</organism>
<feature type="compositionally biased region" description="Low complexity" evidence="1">
    <location>
        <begin position="13"/>
        <end position="22"/>
    </location>
</feature>
<accession>A0ABN9R6Q9</accession>
<evidence type="ECO:0000313" key="3">
    <source>
        <dbReference type="Proteomes" id="UP001189429"/>
    </source>
</evidence>
<dbReference type="EMBL" id="CAUYUJ010005670">
    <property type="protein sequence ID" value="CAK0814533.1"/>
    <property type="molecule type" value="Genomic_DNA"/>
</dbReference>
<feature type="region of interest" description="Disordered" evidence="1">
    <location>
        <begin position="1"/>
        <end position="93"/>
    </location>
</feature>
<dbReference type="Proteomes" id="UP001189429">
    <property type="component" value="Unassembled WGS sequence"/>
</dbReference>
<comment type="caution">
    <text evidence="2">The sequence shown here is derived from an EMBL/GenBank/DDBJ whole genome shotgun (WGS) entry which is preliminary data.</text>
</comment>
<gene>
    <name evidence="2" type="ORF">PCOR1329_LOCUS18113</name>
</gene>
<reference evidence="2" key="1">
    <citation type="submission" date="2023-10" db="EMBL/GenBank/DDBJ databases">
        <authorList>
            <person name="Chen Y."/>
            <person name="Shah S."/>
            <person name="Dougan E. K."/>
            <person name="Thang M."/>
            <person name="Chan C."/>
        </authorList>
    </citation>
    <scope>NUCLEOTIDE SEQUENCE [LARGE SCALE GENOMIC DNA]</scope>
</reference>
<sequence length="136" mass="14258">MPATLGITRTRRAPAAVAPPSRLCTLRQRRGARRPVPRGEGAEGGGPAATAGPTSRGRRRRASDAAPILRPMAQTQAGSRPENKKSGLWSGADRPACRTIRAAAAAEYLWPPRALHLEAPRSVGAAAATTRREPAA</sequence>
<proteinExistence type="predicted"/>
<keyword evidence="3" id="KW-1185">Reference proteome</keyword>
<feature type="compositionally biased region" description="Basic residues" evidence="1">
    <location>
        <begin position="27"/>
        <end position="36"/>
    </location>
</feature>